<dbReference type="InterPro" id="IPR011009">
    <property type="entry name" value="Kinase-like_dom_sf"/>
</dbReference>
<dbReference type="InterPro" id="IPR048941">
    <property type="entry name" value="ATG1-like_MIT2"/>
</dbReference>
<evidence type="ECO:0000259" key="9">
    <source>
        <dbReference type="PROSITE" id="PS50011"/>
    </source>
</evidence>
<dbReference type="Proteomes" id="UP000759537">
    <property type="component" value="Unassembled WGS sequence"/>
</dbReference>
<dbReference type="GO" id="GO:0005829">
    <property type="term" value="C:cytosol"/>
    <property type="evidence" value="ECO:0007669"/>
    <property type="project" value="TreeGrafter"/>
</dbReference>
<dbReference type="SMART" id="SM00220">
    <property type="entry name" value="S_TKc"/>
    <property type="match status" value="1"/>
</dbReference>
<keyword evidence="3 7" id="KW-0547">Nucleotide-binding</keyword>
<dbReference type="GO" id="GO:0000422">
    <property type="term" value="P:autophagy of mitochondrion"/>
    <property type="evidence" value="ECO:0007669"/>
    <property type="project" value="TreeGrafter"/>
</dbReference>
<dbReference type="OrthoDB" id="346907at2759"/>
<feature type="binding site" evidence="7">
    <location>
        <position position="56"/>
    </location>
    <ligand>
        <name>ATP</name>
        <dbReference type="ChEBI" id="CHEBI:30616"/>
    </ligand>
</feature>
<dbReference type="InterPro" id="IPR022708">
    <property type="entry name" value="Atg1-like_tMIT"/>
</dbReference>
<keyword evidence="5 7" id="KW-0067">ATP-binding</keyword>
<comment type="caution">
    <text evidence="10">The sequence shown here is derived from an EMBL/GenBank/DDBJ whole genome shotgun (WGS) entry which is preliminary data.</text>
</comment>
<evidence type="ECO:0000256" key="2">
    <source>
        <dbReference type="ARBA" id="ARBA00022679"/>
    </source>
</evidence>
<evidence type="ECO:0000256" key="4">
    <source>
        <dbReference type="ARBA" id="ARBA00022777"/>
    </source>
</evidence>
<dbReference type="Pfam" id="PF12063">
    <property type="entry name" value="ATG1-like_MIT1"/>
    <property type="match status" value="1"/>
</dbReference>
<dbReference type="AlphaFoldDB" id="A0A9P5MSL1"/>
<dbReference type="Gene3D" id="1.10.510.10">
    <property type="entry name" value="Transferase(Phosphotransferase) domain 1"/>
    <property type="match status" value="1"/>
</dbReference>
<evidence type="ECO:0000256" key="3">
    <source>
        <dbReference type="ARBA" id="ARBA00022741"/>
    </source>
</evidence>
<feature type="region of interest" description="Disordered" evidence="8">
    <location>
        <begin position="279"/>
        <end position="300"/>
    </location>
</feature>
<gene>
    <name evidence="10" type="ORF">DFH94DRAFT_90038</name>
</gene>
<protein>
    <recommendedName>
        <fullName evidence="1">non-specific serine/threonine protein kinase</fullName>
        <ecNumber evidence="1">2.7.11.1</ecNumber>
    </recommendedName>
    <alternativeName>
        <fullName evidence="6">Autophagy-related protein 1</fullName>
    </alternativeName>
</protein>
<dbReference type="FunFam" id="3.30.200.20:FF:000042">
    <property type="entry name" value="Aurora kinase A"/>
    <property type="match status" value="1"/>
</dbReference>
<dbReference type="GO" id="GO:0004674">
    <property type="term" value="F:protein serine/threonine kinase activity"/>
    <property type="evidence" value="ECO:0007669"/>
    <property type="project" value="UniProtKB-EC"/>
</dbReference>
<dbReference type="PROSITE" id="PS50011">
    <property type="entry name" value="PROTEIN_KINASE_DOM"/>
    <property type="match status" value="1"/>
</dbReference>
<dbReference type="PROSITE" id="PS00107">
    <property type="entry name" value="PROTEIN_KINASE_ATP"/>
    <property type="match status" value="1"/>
</dbReference>
<feature type="region of interest" description="Disordered" evidence="8">
    <location>
        <begin position="1"/>
        <end position="21"/>
    </location>
</feature>
<dbReference type="GO" id="GO:0061709">
    <property type="term" value="P:reticulophagy"/>
    <property type="evidence" value="ECO:0007669"/>
    <property type="project" value="TreeGrafter"/>
</dbReference>
<dbReference type="PANTHER" id="PTHR24348:SF22">
    <property type="entry name" value="NON-SPECIFIC SERINE_THREONINE PROTEIN KINASE"/>
    <property type="match status" value="1"/>
</dbReference>
<feature type="domain" description="Protein kinase" evidence="9">
    <location>
        <begin position="27"/>
        <end position="330"/>
    </location>
</feature>
<dbReference type="SUPFAM" id="SSF56112">
    <property type="entry name" value="Protein kinase-like (PK-like)"/>
    <property type="match status" value="1"/>
</dbReference>
<dbReference type="CDD" id="cd14009">
    <property type="entry name" value="STKc_ATG1_ULK_like"/>
    <property type="match status" value="1"/>
</dbReference>
<sequence length="858" mass="96084">MAAAPHSPIQRTPSSSRRAEDDELRPYVIVSSLGKGSFATVYKGYNEESRHEVAIKTVSRSSLSTKLVENLQSEIDILKSLSHRHITKLIDIVRAERNIYLIMEYCSGGDLTNYIKKRGRVENLQYIPEPGAAPQYYPHPRTGGLAEIVVRSFLRQLARALKFLRQRNLIHRDIKPQNLLLCPPGNDDLARGHPLGVPLLKVADFGFARSLPNAMMAETLCGSPLYMAPEILSSQKYDAKADLWSVGTVLYEITVGKPPFRANNHLELLKKIEHSKGIKFPDEDPTYQPRPGEDPPQVVPPDVKALIRALLRRNPAERASFEEFFKSEAMTNSKFPRPVVVKPPSPPSQEPVEDGRIPEHHMRIPPEVLDPRAMIPPSKFNFRKRENEATSPSQEGSSSRELGTEQAPAIAHATSNLPSFPVSRPVLRPLSTEGSVIPGETEEDGLLRREYVLVGDTQAVEFNQAVDEINAARRRPLLDRRLPSIPASANDPKRSPDLHQPSPESPSALTFPPPQNPGSVPIPAGRSATNALSRALTLASKKLFGASLSGPHSPPLFTAYANGQGTGSPSPRIRTPSTGGGTGEINPVEDELLGGLEQLAQKTHVITRWADEMYEFVKSVPQKPLPDPSKFAPREGENEKLAARRRNADVQAEYNAVTCVAIYMLVMLFSQKGIDELRKYQEHIEMCHPEGDFVLSDGFDEALSWFKDHFLRCNDRAALVKTWLPAQYTGPSTWVDELVYNRALTLSRTAARKELLDQHKSPDECERLYEESLWCLYALQDDLLQKGNPFMEEDRDTIATWIKRTKLRLVRCRARMEMPTRERLRDARADKNLDDVARIPAPWDAEALEQFHREAAPQ</sequence>
<feature type="region of interest" description="Disordered" evidence="8">
    <location>
        <begin position="335"/>
        <end position="356"/>
    </location>
</feature>
<dbReference type="GO" id="GO:0000045">
    <property type="term" value="P:autophagosome assembly"/>
    <property type="evidence" value="ECO:0007669"/>
    <property type="project" value="TreeGrafter"/>
</dbReference>
<dbReference type="GO" id="GO:0042594">
    <property type="term" value="P:response to starvation"/>
    <property type="evidence" value="ECO:0007669"/>
    <property type="project" value="TreeGrafter"/>
</dbReference>
<reference evidence="10" key="2">
    <citation type="journal article" date="2020" name="Nat. Commun.">
        <title>Large-scale genome sequencing of mycorrhizal fungi provides insights into the early evolution of symbiotic traits.</title>
        <authorList>
            <person name="Miyauchi S."/>
            <person name="Kiss E."/>
            <person name="Kuo A."/>
            <person name="Drula E."/>
            <person name="Kohler A."/>
            <person name="Sanchez-Garcia M."/>
            <person name="Morin E."/>
            <person name="Andreopoulos B."/>
            <person name="Barry K.W."/>
            <person name="Bonito G."/>
            <person name="Buee M."/>
            <person name="Carver A."/>
            <person name="Chen C."/>
            <person name="Cichocki N."/>
            <person name="Clum A."/>
            <person name="Culley D."/>
            <person name="Crous P.W."/>
            <person name="Fauchery L."/>
            <person name="Girlanda M."/>
            <person name="Hayes R.D."/>
            <person name="Keri Z."/>
            <person name="LaButti K."/>
            <person name="Lipzen A."/>
            <person name="Lombard V."/>
            <person name="Magnuson J."/>
            <person name="Maillard F."/>
            <person name="Murat C."/>
            <person name="Nolan M."/>
            <person name="Ohm R.A."/>
            <person name="Pangilinan J."/>
            <person name="Pereira M.F."/>
            <person name="Perotto S."/>
            <person name="Peter M."/>
            <person name="Pfister S."/>
            <person name="Riley R."/>
            <person name="Sitrit Y."/>
            <person name="Stielow J.B."/>
            <person name="Szollosi G."/>
            <person name="Zifcakova L."/>
            <person name="Stursova M."/>
            <person name="Spatafora J.W."/>
            <person name="Tedersoo L."/>
            <person name="Vaario L.M."/>
            <person name="Yamada A."/>
            <person name="Yan M."/>
            <person name="Wang P."/>
            <person name="Xu J."/>
            <person name="Bruns T."/>
            <person name="Baldrian P."/>
            <person name="Vilgalys R."/>
            <person name="Dunand C."/>
            <person name="Henrissat B."/>
            <person name="Grigoriev I.V."/>
            <person name="Hibbett D."/>
            <person name="Nagy L.G."/>
            <person name="Martin F.M."/>
        </authorList>
    </citation>
    <scope>NUCLEOTIDE SEQUENCE</scope>
    <source>
        <strain evidence="10">Prilba</strain>
    </source>
</reference>
<dbReference type="InterPro" id="IPR045269">
    <property type="entry name" value="Atg1-like"/>
</dbReference>
<evidence type="ECO:0000313" key="10">
    <source>
        <dbReference type="EMBL" id="KAF8477714.1"/>
    </source>
</evidence>
<reference evidence="10" key="1">
    <citation type="submission" date="2019-10" db="EMBL/GenBank/DDBJ databases">
        <authorList>
            <consortium name="DOE Joint Genome Institute"/>
            <person name="Kuo A."/>
            <person name="Miyauchi S."/>
            <person name="Kiss E."/>
            <person name="Drula E."/>
            <person name="Kohler A."/>
            <person name="Sanchez-Garcia M."/>
            <person name="Andreopoulos B."/>
            <person name="Barry K.W."/>
            <person name="Bonito G."/>
            <person name="Buee M."/>
            <person name="Carver A."/>
            <person name="Chen C."/>
            <person name="Cichocki N."/>
            <person name="Clum A."/>
            <person name="Culley D."/>
            <person name="Crous P.W."/>
            <person name="Fauchery L."/>
            <person name="Girlanda M."/>
            <person name="Hayes R."/>
            <person name="Keri Z."/>
            <person name="LaButti K."/>
            <person name="Lipzen A."/>
            <person name="Lombard V."/>
            <person name="Magnuson J."/>
            <person name="Maillard F."/>
            <person name="Morin E."/>
            <person name="Murat C."/>
            <person name="Nolan M."/>
            <person name="Ohm R."/>
            <person name="Pangilinan J."/>
            <person name="Pereira M."/>
            <person name="Perotto S."/>
            <person name="Peter M."/>
            <person name="Riley R."/>
            <person name="Sitrit Y."/>
            <person name="Stielow B."/>
            <person name="Szollosi G."/>
            <person name="Zifcakova L."/>
            <person name="Stursova M."/>
            <person name="Spatafora J.W."/>
            <person name="Tedersoo L."/>
            <person name="Vaario L.-M."/>
            <person name="Yamada A."/>
            <person name="Yan M."/>
            <person name="Wang P."/>
            <person name="Xu J."/>
            <person name="Bruns T."/>
            <person name="Baldrian P."/>
            <person name="Vilgalys R."/>
            <person name="Henrissat B."/>
            <person name="Grigoriev I.V."/>
            <person name="Hibbett D."/>
            <person name="Nagy L.G."/>
            <person name="Martin F.M."/>
        </authorList>
    </citation>
    <scope>NUCLEOTIDE SEQUENCE</scope>
    <source>
        <strain evidence="10">Prilba</strain>
    </source>
</reference>
<dbReference type="PROSITE" id="PS00108">
    <property type="entry name" value="PROTEIN_KINASE_ST"/>
    <property type="match status" value="1"/>
</dbReference>
<evidence type="ECO:0000313" key="11">
    <source>
        <dbReference type="Proteomes" id="UP000759537"/>
    </source>
</evidence>
<evidence type="ECO:0000256" key="7">
    <source>
        <dbReference type="PROSITE-ProRule" id="PRU10141"/>
    </source>
</evidence>
<evidence type="ECO:0000256" key="5">
    <source>
        <dbReference type="ARBA" id="ARBA00022840"/>
    </source>
</evidence>
<dbReference type="InterPro" id="IPR017441">
    <property type="entry name" value="Protein_kinase_ATP_BS"/>
</dbReference>
<feature type="region of interest" description="Disordered" evidence="8">
    <location>
        <begin position="563"/>
        <end position="582"/>
    </location>
</feature>
<name>A0A9P5MSL1_9AGAM</name>
<feature type="compositionally biased region" description="Polar residues" evidence="8">
    <location>
        <begin position="389"/>
        <end position="401"/>
    </location>
</feature>
<feature type="region of interest" description="Disordered" evidence="8">
    <location>
        <begin position="625"/>
        <end position="644"/>
    </location>
</feature>
<dbReference type="GO" id="GO:0005776">
    <property type="term" value="C:autophagosome"/>
    <property type="evidence" value="ECO:0007669"/>
    <property type="project" value="TreeGrafter"/>
</dbReference>
<evidence type="ECO:0000256" key="6">
    <source>
        <dbReference type="ARBA" id="ARBA00030237"/>
    </source>
</evidence>
<dbReference type="EC" id="2.7.11.1" evidence="1"/>
<dbReference type="GO" id="GO:0010506">
    <property type="term" value="P:regulation of autophagy"/>
    <property type="evidence" value="ECO:0007669"/>
    <property type="project" value="InterPro"/>
</dbReference>
<dbReference type="GO" id="GO:0034727">
    <property type="term" value="P:piecemeal microautophagy of the nucleus"/>
    <property type="evidence" value="ECO:0007669"/>
    <property type="project" value="TreeGrafter"/>
</dbReference>
<evidence type="ECO:0000256" key="8">
    <source>
        <dbReference type="SAM" id="MobiDB-lite"/>
    </source>
</evidence>
<dbReference type="InterPro" id="IPR000719">
    <property type="entry name" value="Prot_kinase_dom"/>
</dbReference>
<dbReference type="GO" id="GO:0034045">
    <property type="term" value="C:phagophore assembly site membrane"/>
    <property type="evidence" value="ECO:0007669"/>
    <property type="project" value="TreeGrafter"/>
</dbReference>
<feature type="compositionally biased region" description="Basic and acidic residues" evidence="8">
    <location>
        <begin position="632"/>
        <end position="644"/>
    </location>
</feature>
<feature type="region of interest" description="Disordered" evidence="8">
    <location>
        <begin position="382"/>
        <end position="406"/>
    </location>
</feature>
<dbReference type="Pfam" id="PF00069">
    <property type="entry name" value="Pkinase"/>
    <property type="match status" value="1"/>
</dbReference>
<keyword evidence="2" id="KW-0808">Transferase</keyword>
<dbReference type="Pfam" id="PF21127">
    <property type="entry name" value="ATG1-like_MIT2"/>
    <property type="match status" value="1"/>
</dbReference>
<dbReference type="EMBL" id="WHVB01000013">
    <property type="protein sequence ID" value="KAF8477714.1"/>
    <property type="molecule type" value="Genomic_DNA"/>
</dbReference>
<feature type="region of interest" description="Disordered" evidence="8">
    <location>
        <begin position="480"/>
        <end position="526"/>
    </location>
</feature>
<evidence type="ECO:0000256" key="1">
    <source>
        <dbReference type="ARBA" id="ARBA00012513"/>
    </source>
</evidence>
<organism evidence="10 11">
    <name type="scientific">Russula ochroleuca</name>
    <dbReference type="NCBI Taxonomy" id="152965"/>
    <lineage>
        <taxon>Eukaryota</taxon>
        <taxon>Fungi</taxon>
        <taxon>Dikarya</taxon>
        <taxon>Basidiomycota</taxon>
        <taxon>Agaricomycotina</taxon>
        <taxon>Agaricomycetes</taxon>
        <taxon>Russulales</taxon>
        <taxon>Russulaceae</taxon>
        <taxon>Russula</taxon>
    </lineage>
</organism>
<dbReference type="InterPro" id="IPR008271">
    <property type="entry name" value="Ser/Thr_kinase_AS"/>
</dbReference>
<accession>A0A9P5MSL1</accession>
<dbReference type="GO" id="GO:0005524">
    <property type="term" value="F:ATP binding"/>
    <property type="evidence" value="ECO:0007669"/>
    <property type="project" value="UniProtKB-UniRule"/>
</dbReference>
<dbReference type="PANTHER" id="PTHR24348">
    <property type="entry name" value="SERINE/THREONINE-PROTEIN KINASE UNC-51-RELATED"/>
    <property type="match status" value="1"/>
</dbReference>
<proteinExistence type="predicted"/>
<keyword evidence="11" id="KW-1185">Reference proteome</keyword>
<keyword evidence="4 10" id="KW-0418">Kinase</keyword>